<proteinExistence type="predicted"/>
<reference evidence="1" key="2">
    <citation type="submission" date="2023-06" db="EMBL/GenBank/DDBJ databases">
        <authorList>
            <person name="Ma L."/>
            <person name="Liu K.-W."/>
            <person name="Li Z."/>
            <person name="Hsiao Y.-Y."/>
            <person name="Qi Y."/>
            <person name="Fu T."/>
            <person name="Tang G."/>
            <person name="Zhang D."/>
            <person name="Sun W.-H."/>
            <person name="Liu D.-K."/>
            <person name="Li Y."/>
            <person name="Chen G.-Z."/>
            <person name="Liu X.-D."/>
            <person name="Liao X.-Y."/>
            <person name="Jiang Y.-T."/>
            <person name="Yu X."/>
            <person name="Hao Y."/>
            <person name="Huang J."/>
            <person name="Zhao X.-W."/>
            <person name="Ke S."/>
            <person name="Chen Y.-Y."/>
            <person name="Wu W.-L."/>
            <person name="Hsu J.-L."/>
            <person name="Lin Y.-F."/>
            <person name="Huang M.-D."/>
            <person name="Li C.-Y."/>
            <person name="Huang L."/>
            <person name="Wang Z.-W."/>
            <person name="Zhao X."/>
            <person name="Zhong W.-Y."/>
            <person name="Peng D.-H."/>
            <person name="Ahmad S."/>
            <person name="Lan S."/>
            <person name="Zhang J.-S."/>
            <person name="Tsai W.-C."/>
            <person name="Van De Peer Y."/>
            <person name="Liu Z.-J."/>
        </authorList>
    </citation>
    <scope>NUCLEOTIDE SEQUENCE</scope>
    <source>
        <strain evidence="1">SCP</strain>
        <tissue evidence="1">Leaves</tissue>
    </source>
</reference>
<evidence type="ECO:0000313" key="2">
    <source>
        <dbReference type="Proteomes" id="UP001179952"/>
    </source>
</evidence>
<keyword evidence="2" id="KW-1185">Reference proteome</keyword>
<organism evidence="1 2">
    <name type="scientific">Acorus gramineus</name>
    <name type="common">Dwarf sweet flag</name>
    <dbReference type="NCBI Taxonomy" id="55184"/>
    <lineage>
        <taxon>Eukaryota</taxon>
        <taxon>Viridiplantae</taxon>
        <taxon>Streptophyta</taxon>
        <taxon>Embryophyta</taxon>
        <taxon>Tracheophyta</taxon>
        <taxon>Spermatophyta</taxon>
        <taxon>Magnoliopsida</taxon>
        <taxon>Liliopsida</taxon>
        <taxon>Acoraceae</taxon>
        <taxon>Acorus</taxon>
    </lineage>
</organism>
<evidence type="ECO:0000313" key="1">
    <source>
        <dbReference type="EMBL" id="KAK1258399.1"/>
    </source>
</evidence>
<gene>
    <name evidence="1" type="ORF">QJS04_geneDACA006993</name>
</gene>
<dbReference type="AlphaFoldDB" id="A0AAV9A2L9"/>
<protein>
    <submittedName>
        <fullName evidence="1">Uncharacterized protein</fullName>
    </submittedName>
</protein>
<accession>A0AAV9A2L9</accession>
<sequence>MAGKEKMAVEGEGKLKPVKVAWKPLQSLYSTSRLIDLMQDENFLLQTVLSFYNSDHDVFVVRGKELHFLQEHVSAILGLSSRGVLATTGFEGFINSIPTFSSVPPFLSSSTMTYASVKIEEKETVQRPSVGGEVHRFPNQSSPVETKARDHLLVVEIVVVVRVMVVAGPSGVKRRISSHSITSSNSSCSCSGGERGIEKLGFGDRWFCGTGWEAALVAAAAAAAMGGGGCPAVEAGGGLWR</sequence>
<comment type="caution">
    <text evidence="1">The sequence shown here is derived from an EMBL/GenBank/DDBJ whole genome shotgun (WGS) entry which is preliminary data.</text>
</comment>
<dbReference type="Proteomes" id="UP001179952">
    <property type="component" value="Unassembled WGS sequence"/>
</dbReference>
<dbReference type="EMBL" id="JAUJYN010000018">
    <property type="protein sequence ID" value="KAK1258399.1"/>
    <property type="molecule type" value="Genomic_DNA"/>
</dbReference>
<reference evidence="1" key="1">
    <citation type="journal article" date="2023" name="Nat. Commun.">
        <title>Diploid and tetraploid genomes of Acorus and the evolution of monocots.</title>
        <authorList>
            <person name="Ma L."/>
            <person name="Liu K.W."/>
            <person name="Li Z."/>
            <person name="Hsiao Y.Y."/>
            <person name="Qi Y."/>
            <person name="Fu T."/>
            <person name="Tang G.D."/>
            <person name="Zhang D."/>
            <person name="Sun W.H."/>
            <person name="Liu D.K."/>
            <person name="Li Y."/>
            <person name="Chen G.Z."/>
            <person name="Liu X.D."/>
            <person name="Liao X.Y."/>
            <person name="Jiang Y.T."/>
            <person name="Yu X."/>
            <person name="Hao Y."/>
            <person name="Huang J."/>
            <person name="Zhao X.W."/>
            <person name="Ke S."/>
            <person name="Chen Y.Y."/>
            <person name="Wu W.L."/>
            <person name="Hsu J.L."/>
            <person name="Lin Y.F."/>
            <person name="Huang M.D."/>
            <person name="Li C.Y."/>
            <person name="Huang L."/>
            <person name="Wang Z.W."/>
            <person name="Zhao X."/>
            <person name="Zhong W.Y."/>
            <person name="Peng D.H."/>
            <person name="Ahmad S."/>
            <person name="Lan S."/>
            <person name="Zhang J.S."/>
            <person name="Tsai W.C."/>
            <person name="Van de Peer Y."/>
            <person name="Liu Z.J."/>
        </authorList>
    </citation>
    <scope>NUCLEOTIDE SEQUENCE</scope>
    <source>
        <strain evidence="1">SCP</strain>
    </source>
</reference>
<name>A0AAV9A2L9_ACOGR</name>